<dbReference type="Proteomes" id="UP001355207">
    <property type="component" value="Chromosome 1"/>
</dbReference>
<dbReference type="GeneID" id="91091460"/>
<gene>
    <name evidence="2" type="ORF">L201_000788</name>
</gene>
<feature type="compositionally biased region" description="Low complexity" evidence="1">
    <location>
        <begin position="54"/>
        <end position="74"/>
    </location>
</feature>
<keyword evidence="3" id="KW-1185">Reference proteome</keyword>
<name>A0AAX4JNC4_9TREE</name>
<organism evidence="2 3">
    <name type="scientific">Kwoniella dendrophila CBS 6074</name>
    <dbReference type="NCBI Taxonomy" id="1295534"/>
    <lineage>
        <taxon>Eukaryota</taxon>
        <taxon>Fungi</taxon>
        <taxon>Dikarya</taxon>
        <taxon>Basidiomycota</taxon>
        <taxon>Agaricomycotina</taxon>
        <taxon>Tremellomycetes</taxon>
        <taxon>Tremellales</taxon>
        <taxon>Cryptococcaceae</taxon>
        <taxon>Kwoniella</taxon>
    </lineage>
</organism>
<dbReference type="AlphaFoldDB" id="A0AAX4JNC4"/>
<feature type="region of interest" description="Disordered" evidence="1">
    <location>
        <begin position="51"/>
        <end position="100"/>
    </location>
</feature>
<evidence type="ECO:0000313" key="3">
    <source>
        <dbReference type="Proteomes" id="UP001355207"/>
    </source>
</evidence>
<dbReference type="RefSeq" id="XP_066072681.1">
    <property type="nucleotide sequence ID" value="XM_066216584.1"/>
</dbReference>
<protein>
    <submittedName>
        <fullName evidence="2">Uncharacterized protein</fullName>
    </submittedName>
</protein>
<evidence type="ECO:0000256" key="1">
    <source>
        <dbReference type="SAM" id="MobiDB-lite"/>
    </source>
</evidence>
<reference evidence="2 3" key="1">
    <citation type="submission" date="2024-01" db="EMBL/GenBank/DDBJ databases">
        <title>Comparative genomics of Cryptococcus and Kwoniella reveals pathogenesis evolution and contrasting modes of karyotype evolution via chromosome fusion or intercentromeric recombination.</title>
        <authorList>
            <person name="Coelho M.A."/>
            <person name="David-Palma M."/>
            <person name="Shea T."/>
            <person name="Bowers K."/>
            <person name="McGinley-Smith S."/>
            <person name="Mohammad A.W."/>
            <person name="Gnirke A."/>
            <person name="Yurkov A.M."/>
            <person name="Nowrousian M."/>
            <person name="Sun S."/>
            <person name="Cuomo C.A."/>
            <person name="Heitman J."/>
        </authorList>
    </citation>
    <scope>NUCLEOTIDE SEQUENCE [LARGE SCALE GENOMIC DNA]</scope>
    <source>
        <strain evidence="2 3">CBS 6074</strain>
    </source>
</reference>
<proteinExistence type="predicted"/>
<evidence type="ECO:0000313" key="2">
    <source>
        <dbReference type="EMBL" id="WWC85918.1"/>
    </source>
</evidence>
<dbReference type="EMBL" id="CP144098">
    <property type="protein sequence ID" value="WWC85918.1"/>
    <property type="molecule type" value="Genomic_DNA"/>
</dbReference>
<sequence>MTTILPTPSQHSDNIQTPLYEKAEVSVGVIRRTTIPFLAKHRFWRFLNHTPGIPSDKSPSNSPASSPSNSFKSKYGQVPFPSQSSPFGHNEGGHMFDASLEESGNRTDGFSYQLSRDSALADFFRGSAEVTPLPQIELEEIDQSQGYFFGWDKDHSRLHDASKELTFGEQELIGCVSETEAGWSKFGVKGFSLNKAWSEFIEDRRQVDKPDDFGWLTI</sequence>
<accession>A0AAX4JNC4</accession>